<dbReference type="InterPro" id="IPR002477">
    <property type="entry name" value="Peptidoglycan-bd-like"/>
</dbReference>
<evidence type="ECO:0000259" key="1">
    <source>
        <dbReference type="Pfam" id="PF01471"/>
    </source>
</evidence>
<dbReference type="Pfam" id="PF01471">
    <property type="entry name" value="PG_binding_1"/>
    <property type="match status" value="1"/>
</dbReference>
<dbReference type="SUPFAM" id="SSF47090">
    <property type="entry name" value="PGBD-like"/>
    <property type="match status" value="1"/>
</dbReference>
<keyword evidence="4" id="KW-1185">Reference proteome</keyword>
<dbReference type="EMBL" id="NFEZ01000004">
    <property type="protein sequence ID" value="PLT45497.1"/>
    <property type="molecule type" value="Genomic_DNA"/>
</dbReference>
<feature type="domain" description="Peptidase C39-like" evidence="2">
    <location>
        <begin position="107"/>
        <end position="224"/>
    </location>
</feature>
<dbReference type="InterPro" id="IPR036366">
    <property type="entry name" value="PGBDSf"/>
</dbReference>
<gene>
    <name evidence="3" type="ORF">B8V81_3928</name>
</gene>
<organism evidence="3 4">
    <name type="scientific">Paenibacillus pasadenensis</name>
    <dbReference type="NCBI Taxonomy" id="217090"/>
    <lineage>
        <taxon>Bacteria</taxon>
        <taxon>Bacillati</taxon>
        <taxon>Bacillota</taxon>
        <taxon>Bacilli</taxon>
        <taxon>Bacillales</taxon>
        <taxon>Paenibacillaceae</taxon>
        <taxon>Paenibacillus</taxon>
    </lineage>
</organism>
<dbReference type="InterPro" id="IPR036365">
    <property type="entry name" value="PGBD-like_sf"/>
</dbReference>
<dbReference type="AlphaFoldDB" id="A0A2N5N577"/>
<dbReference type="Gene3D" id="1.10.101.10">
    <property type="entry name" value="PGBD-like superfamily/PGBD"/>
    <property type="match status" value="1"/>
</dbReference>
<evidence type="ECO:0000313" key="4">
    <source>
        <dbReference type="Proteomes" id="UP000234789"/>
    </source>
</evidence>
<dbReference type="InterPro" id="IPR039564">
    <property type="entry name" value="Peptidase_C39-like"/>
</dbReference>
<dbReference type="Pfam" id="PF13529">
    <property type="entry name" value="Peptidase_C39_2"/>
    <property type="match status" value="1"/>
</dbReference>
<evidence type="ECO:0008006" key="5">
    <source>
        <dbReference type="Google" id="ProtNLM"/>
    </source>
</evidence>
<accession>A0A2N5N577</accession>
<dbReference type="Gene3D" id="3.90.70.10">
    <property type="entry name" value="Cysteine proteinases"/>
    <property type="match status" value="1"/>
</dbReference>
<sequence length="286" mass="30021">MSGATASGSTPEFRGPLSAASAAAPNAAVRLVQERLSSLGYSGADGAPLKADGCFGRNTLHAVNRFKTRSRLGNAGSAAGVVGRQTWEALFASTAVREERVSRERIYYSQEDPRWRNVPYTIGGKETIGSSGCGPTCMAMAVASLTRARPLPTELAAFSVKGGHRTRASGTSWSFFPAASREYGLACKATGSIDEARAALQRGDVAIASMKPGRFTSAGHFILLAEPARTAAGEPGFLVFDPNPDNRLYRGAVDEGVPDDGRVTAPEALLRQEAKQFWLLAAGPAG</sequence>
<evidence type="ECO:0000259" key="2">
    <source>
        <dbReference type="Pfam" id="PF13529"/>
    </source>
</evidence>
<dbReference type="RefSeq" id="WP_101808993.1">
    <property type="nucleotide sequence ID" value="NZ_NFEZ01000004.1"/>
</dbReference>
<protein>
    <recommendedName>
        <fullName evidence="5">Peptidoglycan binding-like domain-containing protein</fullName>
    </recommendedName>
</protein>
<feature type="domain" description="Peptidoglycan binding-like" evidence="1">
    <location>
        <begin position="27"/>
        <end position="90"/>
    </location>
</feature>
<evidence type="ECO:0000313" key="3">
    <source>
        <dbReference type="EMBL" id="PLT45497.1"/>
    </source>
</evidence>
<proteinExistence type="predicted"/>
<reference evidence="3 4" key="1">
    <citation type="submission" date="2017-05" db="EMBL/GenBank/DDBJ databases">
        <title>Functional genome analysis of Paenibacillus pasadenensis strain R16: insights on endophytic life style and antifungal activity.</title>
        <authorList>
            <person name="Passera A."/>
            <person name="Marcolungo L."/>
            <person name="Casati P."/>
            <person name="Brasca M."/>
            <person name="Quaglino F."/>
            <person name="Delledonne M."/>
        </authorList>
    </citation>
    <scope>NUCLEOTIDE SEQUENCE [LARGE SCALE GENOMIC DNA]</scope>
    <source>
        <strain evidence="3 4">R16</strain>
    </source>
</reference>
<dbReference type="Proteomes" id="UP000234789">
    <property type="component" value="Unassembled WGS sequence"/>
</dbReference>
<comment type="caution">
    <text evidence="3">The sequence shown here is derived from an EMBL/GenBank/DDBJ whole genome shotgun (WGS) entry which is preliminary data.</text>
</comment>
<name>A0A2N5N577_9BACL</name>